<dbReference type="PANTHER" id="PTHR46970:SF1">
    <property type="entry name" value="BASIC HELIX-LOOP-HELIX DOMAIN-CONTAINING PROTEIN USF3"/>
    <property type="match status" value="1"/>
</dbReference>
<dbReference type="GO" id="GO:0001228">
    <property type="term" value="F:DNA-binding transcription activator activity, RNA polymerase II-specific"/>
    <property type="evidence" value="ECO:0007669"/>
    <property type="project" value="TreeGrafter"/>
</dbReference>
<evidence type="ECO:0000256" key="2">
    <source>
        <dbReference type="SAM" id="MobiDB-lite"/>
    </source>
</evidence>
<dbReference type="Proteomes" id="UP000770717">
    <property type="component" value="Unassembled WGS sequence"/>
</dbReference>
<evidence type="ECO:0000313" key="4">
    <source>
        <dbReference type="EMBL" id="KAG9469899.1"/>
    </source>
</evidence>
<comment type="caution">
    <text evidence="4">The sequence shown here is derived from an EMBL/GenBank/DDBJ whole genome shotgun (WGS) entry which is preliminary data.</text>
</comment>
<keyword evidence="5" id="KW-1185">Reference proteome</keyword>
<feature type="compositionally biased region" description="Polar residues" evidence="2">
    <location>
        <begin position="1894"/>
        <end position="1903"/>
    </location>
</feature>
<feature type="domain" description="BHLH" evidence="3">
    <location>
        <begin position="18"/>
        <end position="69"/>
    </location>
</feature>
<dbReference type="GO" id="GO:0000977">
    <property type="term" value="F:RNA polymerase II transcription regulatory region sequence-specific DNA binding"/>
    <property type="evidence" value="ECO:0007669"/>
    <property type="project" value="TreeGrafter"/>
</dbReference>
<dbReference type="InterPro" id="IPR011598">
    <property type="entry name" value="bHLH_dom"/>
</dbReference>
<feature type="region of interest" description="Disordered" evidence="2">
    <location>
        <begin position="1428"/>
        <end position="1503"/>
    </location>
</feature>
<feature type="compositionally biased region" description="Low complexity" evidence="2">
    <location>
        <begin position="1045"/>
        <end position="1054"/>
    </location>
</feature>
<feature type="compositionally biased region" description="Polar residues" evidence="2">
    <location>
        <begin position="830"/>
        <end position="859"/>
    </location>
</feature>
<feature type="region of interest" description="Disordered" evidence="2">
    <location>
        <begin position="759"/>
        <end position="891"/>
    </location>
</feature>
<feature type="compositionally biased region" description="Polar residues" evidence="2">
    <location>
        <begin position="1839"/>
        <end position="1861"/>
    </location>
</feature>
<dbReference type="InterPro" id="IPR036638">
    <property type="entry name" value="HLH_DNA-bd_sf"/>
</dbReference>
<feature type="compositionally biased region" description="Low complexity" evidence="2">
    <location>
        <begin position="1331"/>
        <end position="1350"/>
    </location>
</feature>
<feature type="region of interest" description="Disordered" evidence="2">
    <location>
        <begin position="1026"/>
        <end position="1054"/>
    </location>
</feature>
<feature type="region of interest" description="Disordered" evidence="2">
    <location>
        <begin position="991"/>
        <end position="1012"/>
    </location>
</feature>
<feature type="compositionally biased region" description="Low complexity" evidence="2">
    <location>
        <begin position="1492"/>
        <end position="1501"/>
    </location>
</feature>
<evidence type="ECO:0000313" key="5">
    <source>
        <dbReference type="Proteomes" id="UP000770717"/>
    </source>
</evidence>
<dbReference type="InterPro" id="IPR048064">
    <property type="entry name" value="USF3_bHLH"/>
</dbReference>
<dbReference type="InterPro" id="IPR053252">
    <property type="entry name" value="EMT_regulator"/>
</dbReference>
<feature type="compositionally biased region" description="Polar residues" evidence="2">
    <location>
        <begin position="1"/>
        <end position="11"/>
    </location>
</feature>
<feature type="compositionally biased region" description="Basic and acidic residues" evidence="2">
    <location>
        <begin position="1798"/>
        <end position="1812"/>
    </location>
</feature>
<dbReference type="GO" id="GO:0010719">
    <property type="term" value="P:negative regulation of epithelial to mesenchymal transition"/>
    <property type="evidence" value="ECO:0007669"/>
    <property type="project" value="TreeGrafter"/>
</dbReference>
<dbReference type="CDD" id="cd18910">
    <property type="entry name" value="bHLHzip_USF3"/>
    <property type="match status" value="1"/>
</dbReference>
<sequence length="2177" mass="234980">MPEMTQNASPNKTKHRKKNRESHNEVERHRKKKINSGINRIGDLIPCSPALKQSKNLILEQAFKYITELKRQNDELLLNGGNEEQASEIKKLRRELAEIQKENARYIELLKSNDICLYDDPTLNWKGNARNSKASLIAPVDQAPKLPLCLNGNQLSSSNQGTTVHGITFNMGHNLQKQTANVVPVQRTCNLVTPITIAGVYPLDKTWQQSSTSSTVAGQVESTSLPVTIAQSTANLVLSKSKEAGDPPTSSAAPFPLGTSTVGPITCSPMTAQEGNGVECGQNVDTVPKSVVSISSNIPSPVSEAIVPGISVQLSSNIHEKTSEVSSSVETGTNIEKEVSPAVDIGSSMGVVIHSREINPSIDVQAGSSVSILSGPAVETSWSLSSGLPDLKSVGSLSRIPSDGNTQTTWTTLQLAGNTVQPLSQSSSAVIPTPLPEQPLVSKDTLNNRPVTACINLNNVVSSEVKSVEQVMVKMSSCQPVQVQSLITQPQPQSTTGILPLHPPVQVIQVAQPFGTAINTSPANQNIILLQPPAPAPCPPVPKPPVGQQIVIIQATPNQSTLPLMTAQPTPSVVMPINPTNPVVCPSNTVQGTVMPQTFGGKHLVHILPRPTPVQPSSTAQQVPVSTATPNQQPPTISLNGQLFALQPMNPSAGSSNQTPMQIIQPTTSEDPNTNVALNTFGALANLSQNISQMAGQNCLQFTLNPPAPATLSSNTIPVNCVSVSGTSVTSTVADTASALPVSSVTTKPLIVKPVNTTSAGAKAKKTIKKPTAKKGTAPKKDSSPTTKPDSSCPELAKTQTNNKPQNEKEKVNVLAAPSSAEEKVHPAECQSSESGTSQKTAESRNSVLHANSEGNAISSEPKCDEPIPTHFPNPTATGTGQNLCAPQNEQRQSLEPECFKGIVGPSSHPVNRDTLQNTLVLEVPQESKVLTVAGTSDTVAASRPCQVEDSTTLTAADLLEAQILSDDPSEKSIPLKEDLKDLDSHGTLFRKVRAKEPPMSAGETRSEPVIPNTCVVQVAQNQSSMLEQDGGGNSSSATNRQTDSPLSNSSASSRNFSVASMLPDNNKDDLNGAAIGPPFNGCGFSEQNDIVAVAARAIFDQETLLKGRSRIHAEVVDSVPRNSEVETLPADCRLSFKPHSAKENLSRLPPSSNSFNALDTNIHPCVNHLVEKSNCSVVNSTSLSLQISASQSQSVTSLSINNLIHPGSVNHSVNCANVLQTSEHMSMPPSTNPSVSSNAFENQTQVTTVLSDYSHEQLHSMNSAVMQVSQATMPLLKQTQDARKVSNKRSAHEDELLSAAKRQKHCQTPLRLERLQPSDNVTEQNDVLVSHVSSDSSSAVSASSSVQSHGEGLSSLFTSNNNFVNPTLRQPDLRCSSQPSISEQGQIGNQHLQSLQSHQQQVPLHSNNPYLKQQQQAGHLRDHHHLYQQQQQVPHVDRSIRSQSHNIQQQRMIQQDVQMQKKQNSVQGAQAARMSLQQKHLTEQNRHKSSQHQQIQQQQIPSHFGNAQAEKTCENNAPSRGLHVTHTQGHVSQDILHQHQQDISRSQGSIVSTDHLSGHSQVQRLMTSRSLEQQMASQASVVSRPPNMICAPHRQERNRVSSYSAEALIGKSPSNTEQRIGVSVQASRVSEQIEMRKYLDVSRNKVIPTHNLQGHMSIEHAINSEAQRLPDCQTFKPGGLNQQQPPSFDVQTSRNNEVGTNANMRGLQSQTYRISQNPTSGIDRQKHLPYQTAQEVPIPNTLPLRENENSCHQSFMQSLLTPHLGDQVGVSQRSISSHQRTQYNSSSIEFSCPPTREPLHLRRDNEGQNRESCDLVMGQVNTRNNSLNIPFSSSSSSGDIQGRNTSPHSSMQKSNSVRQVDGQAKNQLNIQVSINMHGVVHPPIPHHSVSHGNGDQRQTVRQANPPVAQRSRHPLQDEPDSKTRQPERNRSGNQRHSNMFDSTLPHLPLAGPGSMILGRQQPVTEKRTGIVRFMPDTPQVSTDNPASDQHTLTQNFGFPFIPEGTMNPPINANASFIPPVTQTTATRTPALIPVDPQNTLPSFYPPYSPAHPSLSNDLTLPYFSNQMFPNPSTEKPNSNRFGSILSPPRPVGFSQTTFPLLPEMPPMHMANPSHLSNFNLTSLFPEIATALPADGSAVSPLLSISHPSSSDSSKQTSNRPAHNISHILGHDSSSAV</sequence>
<reference evidence="4" key="1">
    <citation type="thesis" date="2020" institute="ProQuest LLC" country="789 East Eisenhower Parkway, Ann Arbor, MI, USA">
        <title>Comparative Genomics and Chromosome Evolution.</title>
        <authorList>
            <person name="Mudd A.B."/>
        </authorList>
    </citation>
    <scope>NUCLEOTIDE SEQUENCE</scope>
    <source>
        <strain evidence="4">HN-11 Male</strain>
        <tissue evidence="4">Kidney and liver</tissue>
    </source>
</reference>
<feature type="region of interest" description="Disordered" evidence="2">
    <location>
        <begin position="1825"/>
        <end position="1861"/>
    </location>
</feature>
<feature type="region of interest" description="Disordered" evidence="2">
    <location>
        <begin position="1880"/>
        <end position="1945"/>
    </location>
</feature>
<dbReference type="GO" id="GO:0046983">
    <property type="term" value="F:protein dimerization activity"/>
    <property type="evidence" value="ECO:0007669"/>
    <property type="project" value="InterPro"/>
</dbReference>
<gene>
    <name evidence="4" type="ORF">GDO78_019431</name>
</gene>
<feature type="region of interest" description="Disordered" evidence="2">
    <location>
        <begin position="1771"/>
        <end position="1812"/>
    </location>
</feature>
<dbReference type="OrthoDB" id="690068at2759"/>
<feature type="coiled-coil region" evidence="1">
    <location>
        <begin position="59"/>
        <end position="109"/>
    </location>
</feature>
<feature type="region of interest" description="Disordered" evidence="2">
    <location>
        <begin position="1"/>
        <end position="32"/>
    </location>
</feature>
<dbReference type="SMART" id="SM00353">
    <property type="entry name" value="HLH"/>
    <property type="match status" value="1"/>
</dbReference>
<feature type="compositionally biased region" description="Polar residues" evidence="2">
    <location>
        <begin position="1035"/>
        <end position="1044"/>
    </location>
</feature>
<dbReference type="Gene3D" id="4.10.280.10">
    <property type="entry name" value="Helix-loop-helix DNA-binding domain"/>
    <property type="match status" value="1"/>
</dbReference>
<dbReference type="EMBL" id="WNTK01000405">
    <property type="protein sequence ID" value="KAG9469899.1"/>
    <property type="molecule type" value="Genomic_DNA"/>
</dbReference>
<evidence type="ECO:0000259" key="3">
    <source>
        <dbReference type="PROSITE" id="PS50888"/>
    </source>
</evidence>
<dbReference type="FunFam" id="4.10.280.10:FF:000051">
    <property type="entry name" value="Basic helix-loop-helix domain-containing protein KIAA2018"/>
    <property type="match status" value="1"/>
</dbReference>
<feature type="compositionally biased region" description="Basic and acidic residues" evidence="2">
    <location>
        <begin position="1915"/>
        <end position="1931"/>
    </location>
</feature>
<name>A0A8J6EIM3_ELECQ</name>
<proteinExistence type="predicted"/>
<feature type="region of interest" description="Disordered" evidence="2">
    <location>
        <begin position="1331"/>
        <end position="1354"/>
    </location>
</feature>
<feature type="compositionally biased region" description="Low complexity" evidence="2">
    <location>
        <begin position="1880"/>
        <end position="1893"/>
    </location>
</feature>
<dbReference type="Pfam" id="PF00010">
    <property type="entry name" value="HLH"/>
    <property type="match status" value="1"/>
</dbReference>
<organism evidence="4 5">
    <name type="scientific">Eleutherodactylus coqui</name>
    <name type="common">Puerto Rican coqui</name>
    <dbReference type="NCBI Taxonomy" id="57060"/>
    <lineage>
        <taxon>Eukaryota</taxon>
        <taxon>Metazoa</taxon>
        <taxon>Chordata</taxon>
        <taxon>Craniata</taxon>
        <taxon>Vertebrata</taxon>
        <taxon>Euteleostomi</taxon>
        <taxon>Amphibia</taxon>
        <taxon>Batrachia</taxon>
        <taxon>Anura</taxon>
        <taxon>Neobatrachia</taxon>
        <taxon>Hyloidea</taxon>
        <taxon>Eleutherodactylidae</taxon>
        <taxon>Eleutherodactylinae</taxon>
        <taxon>Eleutherodactylus</taxon>
        <taxon>Eleutherodactylus</taxon>
    </lineage>
</organism>
<feature type="region of interest" description="Disordered" evidence="2">
    <location>
        <begin position="2143"/>
        <end position="2177"/>
    </location>
</feature>
<accession>A0A8J6EIM3</accession>
<feature type="compositionally biased region" description="Polar residues" evidence="2">
    <location>
        <begin position="1932"/>
        <end position="1942"/>
    </location>
</feature>
<feature type="compositionally biased region" description="Low complexity" evidence="2">
    <location>
        <begin position="1448"/>
        <end position="1461"/>
    </location>
</feature>
<evidence type="ECO:0000256" key="1">
    <source>
        <dbReference type="SAM" id="Coils"/>
    </source>
</evidence>
<feature type="compositionally biased region" description="Polar residues" evidence="2">
    <location>
        <begin position="1771"/>
        <end position="1790"/>
    </location>
</feature>
<feature type="compositionally biased region" description="Low complexity" evidence="2">
    <location>
        <begin position="2143"/>
        <end position="2154"/>
    </location>
</feature>
<dbReference type="SUPFAM" id="SSF47459">
    <property type="entry name" value="HLH, helix-loop-helix DNA-binding domain"/>
    <property type="match status" value="1"/>
</dbReference>
<dbReference type="PANTHER" id="PTHR46970">
    <property type="entry name" value="BASIC HELIX-LOOP-HELIX DOMAIN-CONTAINING PROTEIN USF3"/>
    <property type="match status" value="1"/>
</dbReference>
<dbReference type="PROSITE" id="PS50888">
    <property type="entry name" value="BHLH"/>
    <property type="match status" value="1"/>
</dbReference>
<keyword evidence="1" id="KW-0175">Coiled coil</keyword>
<feature type="compositionally biased region" description="Polar residues" evidence="2">
    <location>
        <begin position="873"/>
        <end position="891"/>
    </location>
</feature>
<protein>
    <recommendedName>
        <fullName evidence="3">BHLH domain-containing protein</fullName>
    </recommendedName>
</protein>
<feature type="compositionally biased region" description="Basic residues" evidence="2">
    <location>
        <begin position="763"/>
        <end position="773"/>
    </location>
</feature>